<dbReference type="PROSITE" id="PS50056">
    <property type="entry name" value="TYR_PHOSPHATASE_2"/>
    <property type="match status" value="1"/>
</dbReference>
<dbReference type="EMBL" id="POAF01000005">
    <property type="protein sequence ID" value="RBM00572.1"/>
    <property type="molecule type" value="Genomic_DNA"/>
</dbReference>
<keyword evidence="3" id="KW-1185">Reference proteome</keyword>
<dbReference type="InterPro" id="IPR026893">
    <property type="entry name" value="Tyr/Ser_Pase_IphP-type"/>
</dbReference>
<evidence type="ECO:0000259" key="1">
    <source>
        <dbReference type="PROSITE" id="PS50056"/>
    </source>
</evidence>
<protein>
    <submittedName>
        <fullName evidence="2">Protein-tyrosine-phosphatase</fullName>
    </submittedName>
</protein>
<dbReference type="SUPFAM" id="SSF52799">
    <property type="entry name" value="(Phosphotyrosine protein) phosphatases II"/>
    <property type="match status" value="1"/>
</dbReference>
<sequence length="248" mass="27936">MCCNGLMSHAPEYRKQSMDVHWDGAINARHICGVFYRMGRHEWLTAQGWRQLQADGIDRVIDLRNPGEISRREHDPVVDELSMQGIELFNLPLESPGNKRFEAIAVPYMNHTGMFRLVCEEFGGHLASVFENLAATRSGAVIHCSAGRDRSGLVATLLLDLAGRRDEILAHDEAAVRGINEWHRVSPRKHPYESHQADGELDSIIRGRAAELEKFLDWLGYAEDYLRGQGVGESSLAALRQLARRENP</sequence>
<reference evidence="2 3" key="1">
    <citation type="submission" date="2018-01" db="EMBL/GenBank/DDBJ databases">
        <title>Glutamicibacter soli strain NHPC-3 Whole genome sequence and assembly.</title>
        <authorList>
            <person name="Choudhury P."/>
            <person name="Gupta D."/>
            <person name="Sengupta K."/>
            <person name="Jawed A."/>
            <person name="Sultana N."/>
            <person name="Saha P."/>
        </authorList>
    </citation>
    <scope>NUCLEOTIDE SEQUENCE [LARGE SCALE GENOMIC DNA]</scope>
    <source>
        <strain evidence="2 3">NHPC-3</strain>
    </source>
</reference>
<organism evidence="2 3">
    <name type="scientific">Glutamicibacter soli</name>
    <dbReference type="NCBI Taxonomy" id="453836"/>
    <lineage>
        <taxon>Bacteria</taxon>
        <taxon>Bacillati</taxon>
        <taxon>Actinomycetota</taxon>
        <taxon>Actinomycetes</taxon>
        <taxon>Micrococcales</taxon>
        <taxon>Micrococcaceae</taxon>
        <taxon>Glutamicibacter</taxon>
    </lineage>
</organism>
<accession>A0A365YD23</accession>
<evidence type="ECO:0000313" key="3">
    <source>
        <dbReference type="Proteomes" id="UP000252167"/>
    </source>
</evidence>
<dbReference type="AlphaFoldDB" id="A0A365YD23"/>
<evidence type="ECO:0000313" key="2">
    <source>
        <dbReference type="EMBL" id="RBM00572.1"/>
    </source>
</evidence>
<proteinExistence type="predicted"/>
<dbReference type="Proteomes" id="UP000252167">
    <property type="component" value="Unassembled WGS sequence"/>
</dbReference>
<dbReference type="Pfam" id="PF13350">
    <property type="entry name" value="Y_phosphatase3"/>
    <property type="match status" value="1"/>
</dbReference>
<dbReference type="Gene3D" id="3.90.190.10">
    <property type="entry name" value="Protein tyrosine phosphatase superfamily"/>
    <property type="match status" value="1"/>
</dbReference>
<dbReference type="InterPro" id="IPR000387">
    <property type="entry name" value="Tyr_Pase_dom"/>
</dbReference>
<dbReference type="InterPro" id="IPR029021">
    <property type="entry name" value="Prot-tyrosine_phosphatase-like"/>
</dbReference>
<dbReference type="InterPro" id="IPR016130">
    <property type="entry name" value="Tyr_Pase_AS"/>
</dbReference>
<feature type="domain" description="Tyrosine specific protein phosphatases" evidence="1">
    <location>
        <begin position="120"/>
        <end position="159"/>
    </location>
</feature>
<name>A0A365YD23_9MICC</name>
<comment type="caution">
    <text evidence="2">The sequence shown here is derived from an EMBL/GenBank/DDBJ whole genome shotgun (WGS) entry which is preliminary data.</text>
</comment>
<dbReference type="GO" id="GO:0004721">
    <property type="term" value="F:phosphoprotein phosphatase activity"/>
    <property type="evidence" value="ECO:0007669"/>
    <property type="project" value="InterPro"/>
</dbReference>
<gene>
    <name evidence="2" type="ORF">C1H84_11560</name>
</gene>
<dbReference type="PROSITE" id="PS00383">
    <property type="entry name" value="TYR_PHOSPHATASE_1"/>
    <property type="match status" value="1"/>
</dbReference>